<gene>
    <name evidence="2" type="ORF">GOC74_14345</name>
</gene>
<dbReference type="EMBL" id="WOYG01000001">
    <property type="protein sequence ID" value="NLV11106.1"/>
    <property type="molecule type" value="Genomic_DNA"/>
</dbReference>
<name>A0A847UF33_9EURY</name>
<dbReference type="Pfam" id="PF11255">
    <property type="entry name" value="DUF3054"/>
    <property type="match status" value="1"/>
</dbReference>
<evidence type="ECO:0000313" key="3">
    <source>
        <dbReference type="Proteomes" id="UP000608662"/>
    </source>
</evidence>
<dbReference type="AlphaFoldDB" id="A0A847UF33"/>
<feature type="transmembrane region" description="Helical" evidence="1">
    <location>
        <begin position="21"/>
        <end position="41"/>
    </location>
</feature>
<keyword evidence="1" id="KW-1133">Transmembrane helix</keyword>
<proteinExistence type="predicted"/>
<comment type="caution">
    <text evidence="2">The sequence shown here is derived from an EMBL/GenBank/DDBJ whole genome shotgun (WGS) entry which is preliminary data.</text>
</comment>
<sequence>MELRDGGMSVSSSVGRRVDPELSMVLLALGDVLAVTIFVGIGEITHGVDPIAQPGRVAGTLAPFLIGLAVVTLGGGLYTRDAIRSPGRAVSLIVPAWIVAVVVAQLLRATAVFPGNAAITFAIVSAIVGGVLLLVWRAIASVVL</sequence>
<keyword evidence="1" id="KW-0472">Membrane</keyword>
<evidence type="ECO:0000313" key="2">
    <source>
        <dbReference type="EMBL" id="NLV11106.1"/>
    </source>
</evidence>
<accession>A0A847UF33</accession>
<feature type="transmembrane region" description="Helical" evidence="1">
    <location>
        <begin position="61"/>
        <end position="78"/>
    </location>
</feature>
<keyword evidence="1" id="KW-0812">Transmembrane</keyword>
<dbReference type="Proteomes" id="UP000608662">
    <property type="component" value="Unassembled WGS sequence"/>
</dbReference>
<dbReference type="InterPro" id="IPR021414">
    <property type="entry name" value="DUF3054"/>
</dbReference>
<feature type="transmembrane region" description="Helical" evidence="1">
    <location>
        <begin position="90"/>
        <end position="111"/>
    </location>
</feature>
<evidence type="ECO:0000256" key="1">
    <source>
        <dbReference type="SAM" id="Phobius"/>
    </source>
</evidence>
<feature type="transmembrane region" description="Helical" evidence="1">
    <location>
        <begin position="117"/>
        <end position="139"/>
    </location>
</feature>
<organism evidence="2 3">
    <name type="scientific">Halomicrobium mukohataei</name>
    <dbReference type="NCBI Taxonomy" id="57705"/>
    <lineage>
        <taxon>Archaea</taxon>
        <taxon>Methanobacteriati</taxon>
        <taxon>Methanobacteriota</taxon>
        <taxon>Stenosarchaea group</taxon>
        <taxon>Halobacteria</taxon>
        <taxon>Halobacteriales</taxon>
        <taxon>Haloarculaceae</taxon>
        <taxon>Halomicrobium</taxon>
    </lineage>
</organism>
<reference evidence="2" key="1">
    <citation type="submission" date="2019-12" db="EMBL/GenBank/DDBJ databases">
        <title>Whole-genome sequence of Halomicrobium mukohataei pws1.</title>
        <authorList>
            <person name="Verma D.K."/>
            <person name="Gopal K."/>
            <person name="Prasad E.S."/>
        </authorList>
    </citation>
    <scope>NUCLEOTIDE SEQUENCE</scope>
    <source>
        <strain evidence="2">Pws1</strain>
    </source>
</reference>
<protein>
    <submittedName>
        <fullName evidence="2">DUF3054 family protein</fullName>
    </submittedName>
</protein>
<dbReference type="OrthoDB" id="177006at2157"/>